<name>A0A140LCW5_9FIRM</name>
<evidence type="ECO:0000256" key="6">
    <source>
        <dbReference type="ARBA" id="ARBA00047941"/>
    </source>
</evidence>
<dbReference type="EC" id="2.1.1.137" evidence="4"/>
<evidence type="ECO:0000256" key="4">
    <source>
        <dbReference type="ARBA" id="ARBA00034521"/>
    </source>
</evidence>
<dbReference type="InterPro" id="IPR026669">
    <property type="entry name" value="Arsenite_MeTrfase-like"/>
</dbReference>
<dbReference type="EMBL" id="LOED01000003">
    <property type="protein sequence ID" value="KXG78390.1"/>
    <property type="molecule type" value="Genomic_DNA"/>
</dbReference>
<dbReference type="PANTHER" id="PTHR43675:SF8">
    <property type="entry name" value="ARSENITE METHYLTRANSFERASE"/>
    <property type="match status" value="1"/>
</dbReference>
<keyword evidence="2" id="KW-0949">S-adenosyl-L-methionine</keyword>
<evidence type="ECO:0000256" key="7">
    <source>
        <dbReference type="ARBA" id="ARBA00047943"/>
    </source>
</evidence>
<evidence type="ECO:0000256" key="5">
    <source>
        <dbReference type="ARBA" id="ARBA00034545"/>
    </source>
</evidence>
<evidence type="ECO:0000256" key="2">
    <source>
        <dbReference type="ARBA" id="ARBA00022691"/>
    </source>
</evidence>
<dbReference type="SUPFAM" id="SSF53335">
    <property type="entry name" value="S-adenosyl-L-methionine-dependent methyltransferases"/>
    <property type="match status" value="1"/>
</dbReference>
<keyword evidence="1 10" id="KW-0808">Transferase</keyword>
<evidence type="ECO:0000256" key="8">
    <source>
        <dbReference type="ARBA" id="ARBA00048428"/>
    </source>
</evidence>
<dbReference type="RefSeq" id="WP_066351548.1">
    <property type="nucleotide sequence ID" value="NZ_LOED01000003.1"/>
</dbReference>
<comment type="catalytic activity">
    <reaction evidence="8">
        <text>arsenic triglutathione + 3 [thioredoxin]-dithiol + 3 S-adenosyl-L-methionine = trimethylarsine + 3 [thioredoxin]-disulfide + 3 glutathione + 3 S-adenosyl-L-homocysteine + 3 H(+)</text>
        <dbReference type="Rhea" id="RHEA:69432"/>
        <dbReference type="Rhea" id="RHEA-COMP:10698"/>
        <dbReference type="Rhea" id="RHEA-COMP:10700"/>
        <dbReference type="ChEBI" id="CHEBI:15378"/>
        <dbReference type="ChEBI" id="CHEBI:27130"/>
        <dbReference type="ChEBI" id="CHEBI:29950"/>
        <dbReference type="ChEBI" id="CHEBI:50058"/>
        <dbReference type="ChEBI" id="CHEBI:57856"/>
        <dbReference type="ChEBI" id="CHEBI:57925"/>
        <dbReference type="ChEBI" id="CHEBI:59789"/>
        <dbReference type="ChEBI" id="CHEBI:183640"/>
        <dbReference type="EC" id="2.1.1.137"/>
    </reaction>
</comment>
<sequence length="259" mass="28063">MVEDIREKVREYYASIAKKEGGGCCSCSSSCCGQANEVLYDFEDVKGLPQEALEMSLGCANPLAIADLKKGEKVLDLGCGGGIDAFIAAKRVGEEGMVFGLDMTDEMIAIANKNKEKMGISNVKFIKGYIEDIPLEDNSVDVVISNCVINLSHDKLAVLKEAYRVLKSPGRLAVADIVILKGIPENLKKNDKLWAGCFAGALAVGEYEKLLREAGFKNIKIKIAGVYGRDEIRDFVEGEEDLEKVAGAFASALIRAEKQ</sequence>
<keyword evidence="10" id="KW-0489">Methyltransferase</keyword>
<dbReference type="InterPro" id="IPR029063">
    <property type="entry name" value="SAM-dependent_MTases_sf"/>
</dbReference>
<dbReference type="NCBIfam" id="NF008823">
    <property type="entry name" value="PRK11873.1"/>
    <property type="match status" value="1"/>
</dbReference>
<organism evidence="10 11">
    <name type="scientific">Fervidicola ferrireducens</name>
    <dbReference type="NCBI Taxonomy" id="520764"/>
    <lineage>
        <taxon>Bacteria</taxon>
        <taxon>Bacillati</taxon>
        <taxon>Bacillota</taxon>
        <taxon>Clostridia</taxon>
        <taxon>Thermosediminibacterales</taxon>
        <taxon>Thermosediminibacteraceae</taxon>
        <taxon>Fervidicola</taxon>
    </lineage>
</organism>
<dbReference type="Proteomes" id="UP000070427">
    <property type="component" value="Unassembled WGS sequence"/>
</dbReference>
<proteinExistence type="inferred from homology"/>
<comment type="caution">
    <text evidence="10">The sequence shown here is derived from an EMBL/GenBank/DDBJ whole genome shotgun (WGS) entry which is preliminary data.</text>
</comment>
<evidence type="ECO:0000259" key="9">
    <source>
        <dbReference type="Pfam" id="PF13847"/>
    </source>
</evidence>
<reference evidence="10 11" key="1">
    <citation type="submission" date="2015-12" db="EMBL/GenBank/DDBJ databases">
        <title>Draft genome sequnece of Fervidicola ferrireducens strain Y170.</title>
        <authorList>
            <person name="Patel B.K."/>
        </authorList>
    </citation>
    <scope>NUCLEOTIDE SEQUENCE [LARGE SCALE GENOMIC DNA]</scope>
    <source>
        <strain evidence="10 11">Y170</strain>
    </source>
</reference>
<feature type="domain" description="Methyltransferase" evidence="9">
    <location>
        <begin position="69"/>
        <end position="215"/>
    </location>
</feature>
<dbReference type="PANTHER" id="PTHR43675">
    <property type="entry name" value="ARSENITE METHYLTRANSFERASE"/>
    <property type="match status" value="1"/>
</dbReference>
<dbReference type="InParanoid" id="A0A140LCW5"/>
<gene>
    <name evidence="10" type="primary">rebM</name>
    <name evidence="10" type="ORF">AN618_04560</name>
</gene>
<comment type="catalytic activity">
    <reaction evidence="6">
        <text>arsenic triglutathione + [thioredoxin]-dithiol + S-adenosyl-L-methionine + 2 H2O = methylarsonous acid + [thioredoxin]-disulfide + 3 glutathione + S-adenosyl-L-homocysteine + H(+)</text>
        <dbReference type="Rhea" id="RHEA:69460"/>
        <dbReference type="Rhea" id="RHEA-COMP:10698"/>
        <dbReference type="Rhea" id="RHEA-COMP:10700"/>
        <dbReference type="ChEBI" id="CHEBI:15377"/>
        <dbReference type="ChEBI" id="CHEBI:15378"/>
        <dbReference type="ChEBI" id="CHEBI:17826"/>
        <dbReference type="ChEBI" id="CHEBI:29950"/>
        <dbReference type="ChEBI" id="CHEBI:50058"/>
        <dbReference type="ChEBI" id="CHEBI:57856"/>
        <dbReference type="ChEBI" id="CHEBI:57925"/>
        <dbReference type="ChEBI" id="CHEBI:59789"/>
        <dbReference type="ChEBI" id="CHEBI:183640"/>
        <dbReference type="EC" id="2.1.1.137"/>
    </reaction>
</comment>
<evidence type="ECO:0000313" key="10">
    <source>
        <dbReference type="EMBL" id="KXG78390.1"/>
    </source>
</evidence>
<dbReference type="AlphaFoldDB" id="A0A140LCW5"/>
<dbReference type="OrthoDB" id="9772751at2"/>
<evidence type="ECO:0000313" key="11">
    <source>
        <dbReference type="Proteomes" id="UP000070427"/>
    </source>
</evidence>
<dbReference type="PATRIC" id="fig|520764.3.peg.481"/>
<dbReference type="GO" id="GO:0032259">
    <property type="term" value="P:methylation"/>
    <property type="evidence" value="ECO:0007669"/>
    <property type="project" value="UniProtKB-KW"/>
</dbReference>
<dbReference type="InterPro" id="IPR025714">
    <property type="entry name" value="Methyltranfer_dom"/>
</dbReference>
<dbReference type="GO" id="GO:0030791">
    <property type="term" value="F:arsenite methyltransferase activity"/>
    <property type="evidence" value="ECO:0007669"/>
    <property type="project" value="UniProtKB-EC"/>
</dbReference>
<dbReference type="CDD" id="cd02440">
    <property type="entry name" value="AdoMet_MTases"/>
    <property type="match status" value="1"/>
</dbReference>
<evidence type="ECO:0000256" key="3">
    <source>
        <dbReference type="ARBA" id="ARBA00034487"/>
    </source>
</evidence>
<evidence type="ECO:0000256" key="1">
    <source>
        <dbReference type="ARBA" id="ARBA00022679"/>
    </source>
</evidence>
<keyword evidence="11" id="KW-1185">Reference proteome</keyword>
<comment type="similarity">
    <text evidence="3">Belongs to the methyltransferase superfamily. Arsenite methyltransferase family.</text>
</comment>
<comment type="catalytic activity">
    <reaction evidence="7">
        <text>arsenic triglutathione + 2 [thioredoxin]-dithiol + 2 S-adenosyl-L-methionine + H2O = dimethylarsinous acid + 2 [thioredoxin]-disulfide + 3 glutathione + 2 S-adenosyl-L-homocysteine + 2 H(+)</text>
        <dbReference type="Rhea" id="RHEA:69464"/>
        <dbReference type="Rhea" id="RHEA-COMP:10698"/>
        <dbReference type="Rhea" id="RHEA-COMP:10700"/>
        <dbReference type="ChEBI" id="CHEBI:15377"/>
        <dbReference type="ChEBI" id="CHEBI:15378"/>
        <dbReference type="ChEBI" id="CHEBI:23808"/>
        <dbReference type="ChEBI" id="CHEBI:29950"/>
        <dbReference type="ChEBI" id="CHEBI:50058"/>
        <dbReference type="ChEBI" id="CHEBI:57856"/>
        <dbReference type="ChEBI" id="CHEBI:57925"/>
        <dbReference type="ChEBI" id="CHEBI:59789"/>
        <dbReference type="ChEBI" id="CHEBI:183640"/>
        <dbReference type="EC" id="2.1.1.137"/>
    </reaction>
</comment>
<accession>A0A140LCW5</accession>
<protein>
    <recommendedName>
        <fullName evidence="5">Arsenite methyltransferase</fullName>
        <ecNumber evidence="4">2.1.1.137</ecNumber>
    </recommendedName>
</protein>
<dbReference type="Pfam" id="PF13847">
    <property type="entry name" value="Methyltransf_31"/>
    <property type="match status" value="1"/>
</dbReference>
<dbReference type="STRING" id="520764.AN618_04560"/>
<dbReference type="Gene3D" id="3.40.50.150">
    <property type="entry name" value="Vaccinia Virus protein VP39"/>
    <property type="match status" value="1"/>
</dbReference>